<feature type="region of interest" description="Disordered" evidence="1">
    <location>
        <begin position="122"/>
        <end position="163"/>
    </location>
</feature>
<sequence length="406" mass="44262">MYSIPGALNPGFTNSLRMPLRSFAFQAPEAPQEPMEFLSRSWSISAMQVAKALYARRKAEEHANKQQQNVVDSKAPAATVPPFMLSSGITEEMVMERILVQQLDRSTPTYRRKSLSSGYVNYIGSSPDSPRVQGNELRDLTPTSRRKSLSSGSVNYIGSSPDSPRVLSDELRFCRSFSATRNPLRELFMKRWPKDTKEKRKEANRAHNARVHAAMSVAGVAAAVAAIAATTATSEADNEQSKTSMAVASAAALVAAHCVEVAESMGAARAQMSSIISSAMSVKTPGDIMTLTATAATALRGAAAMNARIFKDTPSLAISVTPCVKRTNTFTNFDSESVTEDSETDCRSSDCLSKGCEFLKRTQKGELHWRLYFLAINTVVVKSQGKYMGGAVTKNKKKYKCWPVLQ</sequence>
<dbReference type="PANTHER" id="PTHR31351">
    <property type="entry name" value="EXPRESSED PROTEIN"/>
    <property type="match status" value="1"/>
</dbReference>
<dbReference type="Pfam" id="PF05703">
    <property type="entry name" value="Auxin_canalis"/>
    <property type="match status" value="1"/>
</dbReference>
<feature type="compositionally biased region" description="Polar residues" evidence="1">
    <location>
        <begin position="149"/>
        <end position="162"/>
    </location>
</feature>
<reference evidence="3" key="1">
    <citation type="submission" date="2021-01" db="EMBL/GenBank/DDBJ databases">
        <title>Adiantum capillus-veneris genome.</title>
        <authorList>
            <person name="Fang Y."/>
            <person name="Liao Q."/>
        </authorList>
    </citation>
    <scope>NUCLEOTIDE SEQUENCE</scope>
    <source>
        <strain evidence="3">H3</strain>
        <tissue evidence="3">Leaf</tissue>
    </source>
</reference>
<feature type="domain" description="VAN3-binding protein-like auxin canalisation" evidence="2">
    <location>
        <begin position="28"/>
        <end position="323"/>
    </location>
</feature>
<protein>
    <recommendedName>
        <fullName evidence="2">VAN3-binding protein-like auxin canalisation domain-containing protein</fullName>
    </recommendedName>
</protein>
<evidence type="ECO:0000256" key="1">
    <source>
        <dbReference type="SAM" id="MobiDB-lite"/>
    </source>
</evidence>
<dbReference type="PANTHER" id="PTHR31351:SF4">
    <property type="entry name" value="AUXIN CANALIZATION PROTEIN (DUF828)"/>
    <property type="match status" value="1"/>
</dbReference>
<gene>
    <name evidence="3" type="ORF">GOP47_0005980</name>
</gene>
<dbReference type="InterPro" id="IPR008546">
    <property type="entry name" value="VAN3-bd-like_auxin_canal"/>
</dbReference>
<accession>A0A9D4ZJZ1</accession>
<dbReference type="EMBL" id="JABFUD020000006">
    <property type="protein sequence ID" value="KAI5078309.1"/>
    <property type="molecule type" value="Genomic_DNA"/>
</dbReference>
<dbReference type="AlphaFoldDB" id="A0A9D4ZJZ1"/>
<name>A0A9D4ZJZ1_ADICA</name>
<organism evidence="3 4">
    <name type="scientific">Adiantum capillus-veneris</name>
    <name type="common">Maidenhair fern</name>
    <dbReference type="NCBI Taxonomy" id="13818"/>
    <lineage>
        <taxon>Eukaryota</taxon>
        <taxon>Viridiplantae</taxon>
        <taxon>Streptophyta</taxon>
        <taxon>Embryophyta</taxon>
        <taxon>Tracheophyta</taxon>
        <taxon>Polypodiopsida</taxon>
        <taxon>Polypodiidae</taxon>
        <taxon>Polypodiales</taxon>
        <taxon>Pteridineae</taxon>
        <taxon>Pteridaceae</taxon>
        <taxon>Vittarioideae</taxon>
        <taxon>Adiantum</taxon>
    </lineage>
</organism>
<evidence type="ECO:0000313" key="4">
    <source>
        <dbReference type="Proteomes" id="UP000886520"/>
    </source>
</evidence>
<evidence type="ECO:0000313" key="3">
    <source>
        <dbReference type="EMBL" id="KAI5078309.1"/>
    </source>
</evidence>
<dbReference type="Proteomes" id="UP000886520">
    <property type="component" value="Chromosome 6"/>
</dbReference>
<evidence type="ECO:0000259" key="2">
    <source>
        <dbReference type="Pfam" id="PF05703"/>
    </source>
</evidence>
<comment type="caution">
    <text evidence="3">The sequence shown here is derived from an EMBL/GenBank/DDBJ whole genome shotgun (WGS) entry which is preliminary data.</text>
</comment>
<dbReference type="InterPro" id="IPR040269">
    <property type="entry name" value="VAB"/>
</dbReference>
<dbReference type="OrthoDB" id="1744177at2759"/>
<proteinExistence type="predicted"/>
<keyword evidence="4" id="KW-1185">Reference proteome</keyword>